<dbReference type="Gene3D" id="3.40.630.30">
    <property type="match status" value="1"/>
</dbReference>
<dbReference type="Pfam" id="PF00583">
    <property type="entry name" value="Acetyltransf_1"/>
    <property type="match status" value="1"/>
</dbReference>
<dbReference type="Proteomes" id="UP000326711">
    <property type="component" value="Chromosome"/>
</dbReference>
<name>A0A5J6Z593_9CORY</name>
<dbReference type="InterPro" id="IPR000182">
    <property type="entry name" value="GNAT_dom"/>
</dbReference>
<dbReference type="InterPro" id="IPR016181">
    <property type="entry name" value="Acyl_CoA_acyltransferase"/>
</dbReference>
<keyword evidence="3" id="KW-1185">Reference proteome</keyword>
<sequence>MADTTENTDLAFDPTHVTHIRAERPAEVGVINALVMQAFADLPDGDGHQSFVVERLRNQGQLTFSFVSINEGRPVGHIAVFPVEVTGEDGKSKINGVYALGPVAVMPDLQGAGHGSALVNHAIGALHGLGAKGVVVYGDREFFARFGFTPAKTLEYPGRDPEQFQTLSLDGEGLPTGTVKFPDAYEGK</sequence>
<reference evidence="3" key="1">
    <citation type="submission" date="2019-10" db="EMBL/GenBank/DDBJ databases">
        <title>Complete genome sequence of Corynebacterium urogenitalis DSM 108747, isolated from the genital tract of a cow.</title>
        <authorList>
            <person name="Ruckert C."/>
            <person name="Ballas P."/>
            <person name="Wagener K."/>
            <person name="Drillich M."/>
            <person name="Kaempfer P."/>
            <person name="Busse H.-J."/>
            <person name="Ehling-Schulz M."/>
        </authorList>
    </citation>
    <scope>NUCLEOTIDE SEQUENCE [LARGE SCALE GENOMIC DNA]</scope>
    <source>
        <strain evidence="3">LMM 1652</strain>
    </source>
</reference>
<dbReference type="SUPFAM" id="SSF55729">
    <property type="entry name" value="Acyl-CoA N-acyltransferases (Nat)"/>
    <property type="match status" value="1"/>
</dbReference>
<dbReference type="CDD" id="cd04301">
    <property type="entry name" value="NAT_SF"/>
    <property type="match status" value="1"/>
</dbReference>
<dbReference type="KEGG" id="cuo:CUROG_00585"/>
<organism evidence="2 3">
    <name type="scientific">Corynebacterium urogenitale</name>
    <dbReference type="NCBI Taxonomy" id="2487892"/>
    <lineage>
        <taxon>Bacteria</taxon>
        <taxon>Bacillati</taxon>
        <taxon>Actinomycetota</taxon>
        <taxon>Actinomycetes</taxon>
        <taxon>Mycobacteriales</taxon>
        <taxon>Corynebacteriaceae</taxon>
        <taxon>Corynebacterium</taxon>
    </lineage>
</organism>
<dbReference type="GO" id="GO:0016747">
    <property type="term" value="F:acyltransferase activity, transferring groups other than amino-acyl groups"/>
    <property type="evidence" value="ECO:0007669"/>
    <property type="project" value="InterPro"/>
</dbReference>
<feature type="domain" description="N-acetyltransferase" evidence="1">
    <location>
        <begin position="18"/>
        <end position="172"/>
    </location>
</feature>
<evidence type="ECO:0000259" key="1">
    <source>
        <dbReference type="PROSITE" id="PS51186"/>
    </source>
</evidence>
<dbReference type="EMBL" id="CP045032">
    <property type="protein sequence ID" value="QFQ01521.1"/>
    <property type="molecule type" value="Genomic_DNA"/>
</dbReference>
<proteinExistence type="predicted"/>
<protein>
    <submittedName>
        <fullName evidence="2">Acetyltransferase (GNAT) family protein</fullName>
    </submittedName>
</protein>
<keyword evidence="2" id="KW-0808">Transferase</keyword>
<gene>
    <name evidence="2" type="ORF">CUROG_00585</name>
</gene>
<evidence type="ECO:0000313" key="2">
    <source>
        <dbReference type="EMBL" id="QFQ01521.1"/>
    </source>
</evidence>
<dbReference type="PROSITE" id="PS51186">
    <property type="entry name" value="GNAT"/>
    <property type="match status" value="1"/>
</dbReference>
<evidence type="ECO:0000313" key="3">
    <source>
        <dbReference type="Proteomes" id="UP000326711"/>
    </source>
</evidence>
<dbReference type="AlphaFoldDB" id="A0A5J6Z593"/>
<dbReference type="RefSeq" id="WP_151902013.1">
    <property type="nucleotide sequence ID" value="NZ_CP045032.1"/>
</dbReference>
<accession>A0A5J6Z593</accession>
<dbReference type="OrthoDB" id="9797178at2"/>